<dbReference type="InterPro" id="IPR007016">
    <property type="entry name" value="O-antigen_ligase-rel_domated"/>
</dbReference>
<evidence type="ECO:0000313" key="7">
    <source>
        <dbReference type="EMBL" id="MBL6449866.1"/>
    </source>
</evidence>
<feature type="transmembrane region" description="Helical" evidence="5">
    <location>
        <begin position="62"/>
        <end position="79"/>
    </location>
</feature>
<feature type="transmembrane region" description="Helical" evidence="5">
    <location>
        <begin position="12"/>
        <end position="28"/>
    </location>
</feature>
<comment type="caution">
    <text evidence="7">The sequence shown here is derived from an EMBL/GenBank/DDBJ whole genome shotgun (WGS) entry which is preliminary data.</text>
</comment>
<comment type="subcellular location">
    <subcellularLocation>
        <location evidence="1">Membrane</location>
        <topology evidence="1">Multi-pass membrane protein</topology>
    </subcellularLocation>
</comment>
<dbReference type="Pfam" id="PF04932">
    <property type="entry name" value="Wzy_C"/>
    <property type="match status" value="1"/>
</dbReference>
<protein>
    <submittedName>
        <fullName evidence="7">O-antigen ligase family protein</fullName>
    </submittedName>
</protein>
<evidence type="ECO:0000259" key="6">
    <source>
        <dbReference type="Pfam" id="PF04932"/>
    </source>
</evidence>
<feature type="transmembrane region" description="Helical" evidence="5">
    <location>
        <begin position="85"/>
        <end position="107"/>
    </location>
</feature>
<feature type="transmembrane region" description="Helical" evidence="5">
    <location>
        <begin position="356"/>
        <end position="375"/>
    </location>
</feature>
<feature type="transmembrane region" description="Helical" evidence="5">
    <location>
        <begin position="177"/>
        <end position="196"/>
    </location>
</feature>
<keyword evidence="8" id="KW-1185">Reference proteome</keyword>
<evidence type="ECO:0000256" key="3">
    <source>
        <dbReference type="ARBA" id="ARBA00022989"/>
    </source>
</evidence>
<accession>A0A937KE89</accession>
<reference evidence="7" key="1">
    <citation type="submission" date="2021-01" db="EMBL/GenBank/DDBJ databases">
        <title>Fulvivirga kasyanovii gen. nov., sp nov., a novel member of the phylum Bacteroidetes isolated from seawater in a mussel farm.</title>
        <authorList>
            <person name="Zhao L.-H."/>
            <person name="Wang Z.-J."/>
        </authorList>
    </citation>
    <scope>NUCLEOTIDE SEQUENCE</scope>
    <source>
        <strain evidence="7">29W222</strain>
    </source>
</reference>
<feature type="domain" description="O-antigen ligase-related" evidence="6">
    <location>
        <begin position="213"/>
        <end position="368"/>
    </location>
</feature>
<dbReference type="AlphaFoldDB" id="A0A937KE89"/>
<feature type="transmembrane region" description="Helical" evidence="5">
    <location>
        <begin position="208"/>
        <end position="224"/>
    </location>
</feature>
<keyword evidence="7" id="KW-0436">Ligase</keyword>
<proteinExistence type="predicted"/>
<dbReference type="EMBL" id="JAEUGD010000067">
    <property type="protein sequence ID" value="MBL6449866.1"/>
    <property type="molecule type" value="Genomic_DNA"/>
</dbReference>
<organism evidence="7 8">
    <name type="scientific">Fulvivirga marina</name>
    <dbReference type="NCBI Taxonomy" id="2494733"/>
    <lineage>
        <taxon>Bacteria</taxon>
        <taxon>Pseudomonadati</taxon>
        <taxon>Bacteroidota</taxon>
        <taxon>Cytophagia</taxon>
        <taxon>Cytophagales</taxon>
        <taxon>Fulvivirgaceae</taxon>
        <taxon>Fulvivirga</taxon>
    </lineage>
</organism>
<evidence type="ECO:0000256" key="2">
    <source>
        <dbReference type="ARBA" id="ARBA00022692"/>
    </source>
</evidence>
<name>A0A937KE89_9BACT</name>
<gene>
    <name evidence="7" type="ORF">JMN32_26375</name>
</gene>
<evidence type="ECO:0000256" key="4">
    <source>
        <dbReference type="ARBA" id="ARBA00023136"/>
    </source>
</evidence>
<dbReference type="GO" id="GO:0016020">
    <property type="term" value="C:membrane"/>
    <property type="evidence" value="ECO:0007669"/>
    <property type="project" value="UniProtKB-SubCell"/>
</dbReference>
<evidence type="ECO:0000313" key="8">
    <source>
        <dbReference type="Proteomes" id="UP000614216"/>
    </source>
</evidence>
<dbReference type="RefSeq" id="WP_202859405.1">
    <property type="nucleotide sequence ID" value="NZ_JAEUGD010000067.1"/>
</dbReference>
<sequence>MWLNDNVKKEYIYIYSLCLFLFLLPFEVRYNNIGLIALVLGWAINFKGTEFLSYIKDRSFKRIFIAICLFYVYFILRGFDFSSETYFYNNALVEYGKKIALILLPILLNIKAIRKHHKLILYSFVGGVFLAIIICLSNAVYVNFKEGLQVNRGFFHFNAWYFSNLLLTKPINFHPTLFSFAVSIVLHICVLQILNLSASKVKLFKSKAIASAVAILMFMFMLMLSSRNVLLFSTVSIFILVIKYIINTKKYRYSLYFILAITGISAFELSINHVNKQRIVDLLSINKNPTEKSFGGSSFRLASFNALYQEIIKDNWIFGIGSGGDQTQFDRAYLKHGLSIAAKEHYNAHNQYLETLIDNGIVGLLLLLAIYFVALKTSYNTNSYLGLIVVYLLASLALTESILERQKGIWLFTTVLFIFIAKLENLKEKVEKQ</sequence>
<dbReference type="PANTHER" id="PTHR37422:SF17">
    <property type="entry name" value="O-ANTIGEN LIGASE"/>
    <property type="match status" value="1"/>
</dbReference>
<feature type="transmembrane region" description="Helical" evidence="5">
    <location>
        <begin position="384"/>
        <end position="403"/>
    </location>
</feature>
<feature type="transmembrane region" description="Helical" evidence="5">
    <location>
        <begin position="119"/>
        <end position="141"/>
    </location>
</feature>
<feature type="transmembrane region" description="Helical" evidence="5">
    <location>
        <begin position="34"/>
        <end position="55"/>
    </location>
</feature>
<dbReference type="InterPro" id="IPR051533">
    <property type="entry name" value="WaaL-like"/>
</dbReference>
<keyword evidence="4 5" id="KW-0472">Membrane</keyword>
<feature type="transmembrane region" description="Helical" evidence="5">
    <location>
        <begin position="253"/>
        <end position="271"/>
    </location>
</feature>
<keyword evidence="3 5" id="KW-1133">Transmembrane helix</keyword>
<evidence type="ECO:0000256" key="1">
    <source>
        <dbReference type="ARBA" id="ARBA00004141"/>
    </source>
</evidence>
<dbReference type="Proteomes" id="UP000614216">
    <property type="component" value="Unassembled WGS sequence"/>
</dbReference>
<dbReference type="PANTHER" id="PTHR37422">
    <property type="entry name" value="TEICHURONIC ACID BIOSYNTHESIS PROTEIN TUAE"/>
    <property type="match status" value="1"/>
</dbReference>
<feature type="transmembrane region" description="Helical" evidence="5">
    <location>
        <begin position="409"/>
        <end position="426"/>
    </location>
</feature>
<feature type="transmembrane region" description="Helical" evidence="5">
    <location>
        <begin position="230"/>
        <end position="246"/>
    </location>
</feature>
<dbReference type="GO" id="GO:0016874">
    <property type="term" value="F:ligase activity"/>
    <property type="evidence" value="ECO:0007669"/>
    <property type="project" value="UniProtKB-KW"/>
</dbReference>
<keyword evidence="2 5" id="KW-0812">Transmembrane</keyword>
<evidence type="ECO:0000256" key="5">
    <source>
        <dbReference type="SAM" id="Phobius"/>
    </source>
</evidence>